<name>A0A2S7KYM5_9FLAO</name>
<protein>
    <submittedName>
        <fullName evidence="2">Uncharacterized protein</fullName>
    </submittedName>
</protein>
<feature type="transmembrane region" description="Helical" evidence="1">
    <location>
        <begin position="200"/>
        <end position="218"/>
    </location>
</feature>
<feature type="transmembrane region" description="Helical" evidence="1">
    <location>
        <begin position="225"/>
        <end position="245"/>
    </location>
</feature>
<accession>A0A2S7KYM5</accession>
<keyword evidence="1" id="KW-1133">Transmembrane helix</keyword>
<reference evidence="2 3" key="1">
    <citation type="submission" date="2016-11" db="EMBL/GenBank/DDBJ databases">
        <title>Trade-off between light-utilization and light-protection in marine flavobacteria.</title>
        <authorList>
            <person name="Kumagai Y."/>
        </authorList>
    </citation>
    <scope>NUCLEOTIDE SEQUENCE [LARGE SCALE GENOMIC DNA]</scope>
    <source>
        <strain evidence="2 3">ATCC 700397</strain>
    </source>
</reference>
<feature type="transmembrane region" description="Helical" evidence="1">
    <location>
        <begin position="154"/>
        <end position="180"/>
    </location>
</feature>
<feature type="transmembrane region" description="Helical" evidence="1">
    <location>
        <begin position="67"/>
        <end position="89"/>
    </location>
</feature>
<dbReference type="RefSeq" id="WP_104809916.1">
    <property type="nucleotide sequence ID" value="NZ_MQUA01000013.1"/>
</dbReference>
<keyword evidence="1" id="KW-0472">Membrane</keyword>
<organism evidence="2 3">
    <name type="scientific">Polaribacter filamentus</name>
    <dbReference type="NCBI Taxonomy" id="53483"/>
    <lineage>
        <taxon>Bacteria</taxon>
        <taxon>Pseudomonadati</taxon>
        <taxon>Bacteroidota</taxon>
        <taxon>Flavobacteriia</taxon>
        <taxon>Flavobacteriales</taxon>
        <taxon>Flavobacteriaceae</taxon>
    </lineage>
</organism>
<comment type="caution">
    <text evidence="2">The sequence shown here is derived from an EMBL/GenBank/DDBJ whole genome shotgun (WGS) entry which is preliminary data.</text>
</comment>
<dbReference type="OrthoDB" id="839794at2"/>
<evidence type="ECO:0000313" key="2">
    <source>
        <dbReference type="EMBL" id="PQB07706.1"/>
    </source>
</evidence>
<gene>
    <name evidence="2" type="ORF">BST83_11465</name>
</gene>
<feature type="transmembrane region" description="Helical" evidence="1">
    <location>
        <begin position="257"/>
        <end position="278"/>
    </location>
</feature>
<keyword evidence="3" id="KW-1185">Reference proteome</keyword>
<evidence type="ECO:0000313" key="3">
    <source>
        <dbReference type="Proteomes" id="UP000239522"/>
    </source>
</evidence>
<sequence>MSQKQIILFLLKLCAFLVFIGRAYQFYFFGAPFRSVFWDEALLTPIVEGLSNYSWYDYATNLNVSTWITNFTNLCSFLLVTSAFTCLFWNRISSNTFKKSVASVSLFILIFLGICMVKDFSYGVIQFLELSIQIAICLIFFLNNDISKINEKQLTFWLKIAVAFTFIAHGIFAMGIFYLPGHFIDMTIKILGVSETQAKLFLHIAGILDVLFSILLFVPKLAKYVLIYFITWGILTALARLVSGFNPDFILKSFHNYTYLVIYRLPHGLIPLTIFYLISNTKTIKTLKNEN</sequence>
<dbReference type="Proteomes" id="UP000239522">
    <property type="component" value="Unassembled WGS sequence"/>
</dbReference>
<dbReference type="AlphaFoldDB" id="A0A2S7KYM5"/>
<proteinExistence type="predicted"/>
<dbReference type="EMBL" id="MQUA01000013">
    <property type="protein sequence ID" value="PQB07706.1"/>
    <property type="molecule type" value="Genomic_DNA"/>
</dbReference>
<feature type="transmembrane region" description="Helical" evidence="1">
    <location>
        <begin position="123"/>
        <end position="142"/>
    </location>
</feature>
<keyword evidence="1" id="KW-0812">Transmembrane</keyword>
<feature type="transmembrane region" description="Helical" evidence="1">
    <location>
        <begin position="101"/>
        <end position="117"/>
    </location>
</feature>
<evidence type="ECO:0000256" key="1">
    <source>
        <dbReference type="SAM" id="Phobius"/>
    </source>
</evidence>